<keyword evidence="1" id="KW-0812">Transmembrane</keyword>
<sequence>MDEIAHQYRVQAVQNSIPEDEAAEVEHTLLDTQAQLRSWNIGFAERAVYLSSRGQALVQTRDSAISLRLAATSTELAETSQDVALSTSRDSAVIRVIAAITIFFLPATFTATFFSTTFFSFNEGLDGRVYSKWLWLYFVVTLVLTAVVVIGTWLLWKSKEEEISRRIVKRTSEDVTAQAVSVGGCDQRLYCYLLSCCDLLLQELSAQ</sequence>
<gene>
    <name evidence="2" type="ORF">EK21DRAFT_95678</name>
</gene>
<dbReference type="EMBL" id="ML978611">
    <property type="protein sequence ID" value="KAF2022481.1"/>
    <property type="molecule type" value="Genomic_DNA"/>
</dbReference>
<dbReference type="Proteomes" id="UP000799777">
    <property type="component" value="Unassembled WGS sequence"/>
</dbReference>
<comment type="caution">
    <text evidence="2">The sequence shown here is derived from an EMBL/GenBank/DDBJ whole genome shotgun (WGS) entry which is preliminary data.</text>
</comment>
<name>A0A9P4GVE5_9PLEO</name>
<feature type="transmembrane region" description="Helical" evidence="1">
    <location>
        <begin position="134"/>
        <end position="156"/>
    </location>
</feature>
<proteinExistence type="predicted"/>
<organism evidence="2 3">
    <name type="scientific">Setomelanomma holmii</name>
    <dbReference type="NCBI Taxonomy" id="210430"/>
    <lineage>
        <taxon>Eukaryota</taxon>
        <taxon>Fungi</taxon>
        <taxon>Dikarya</taxon>
        <taxon>Ascomycota</taxon>
        <taxon>Pezizomycotina</taxon>
        <taxon>Dothideomycetes</taxon>
        <taxon>Pleosporomycetidae</taxon>
        <taxon>Pleosporales</taxon>
        <taxon>Pleosporineae</taxon>
        <taxon>Phaeosphaeriaceae</taxon>
        <taxon>Setomelanomma</taxon>
    </lineage>
</organism>
<keyword evidence="1" id="KW-1133">Transmembrane helix</keyword>
<feature type="non-terminal residue" evidence="2">
    <location>
        <position position="207"/>
    </location>
</feature>
<reference evidence="2" key="1">
    <citation type="journal article" date="2020" name="Stud. Mycol.">
        <title>101 Dothideomycetes genomes: a test case for predicting lifestyles and emergence of pathogens.</title>
        <authorList>
            <person name="Haridas S."/>
            <person name="Albert R."/>
            <person name="Binder M."/>
            <person name="Bloem J."/>
            <person name="Labutti K."/>
            <person name="Salamov A."/>
            <person name="Andreopoulos B."/>
            <person name="Baker S."/>
            <person name="Barry K."/>
            <person name="Bills G."/>
            <person name="Bluhm B."/>
            <person name="Cannon C."/>
            <person name="Castanera R."/>
            <person name="Culley D."/>
            <person name="Daum C."/>
            <person name="Ezra D."/>
            <person name="Gonzalez J."/>
            <person name="Henrissat B."/>
            <person name="Kuo A."/>
            <person name="Liang C."/>
            <person name="Lipzen A."/>
            <person name="Lutzoni F."/>
            <person name="Magnuson J."/>
            <person name="Mondo S."/>
            <person name="Nolan M."/>
            <person name="Ohm R."/>
            <person name="Pangilinan J."/>
            <person name="Park H.-J."/>
            <person name="Ramirez L."/>
            <person name="Alfaro M."/>
            <person name="Sun H."/>
            <person name="Tritt A."/>
            <person name="Yoshinaga Y."/>
            <person name="Zwiers L.-H."/>
            <person name="Turgeon B."/>
            <person name="Goodwin S."/>
            <person name="Spatafora J."/>
            <person name="Crous P."/>
            <person name="Grigoriev I."/>
        </authorList>
    </citation>
    <scope>NUCLEOTIDE SEQUENCE</scope>
    <source>
        <strain evidence="2">CBS 110217</strain>
    </source>
</reference>
<evidence type="ECO:0000313" key="3">
    <source>
        <dbReference type="Proteomes" id="UP000799777"/>
    </source>
</evidence>
<dbReference type="AlphaFoldDB" id="A0A9P4GVE5"/>
<protein>
    <submittedName>
        <fullName evidence="2">Uncharacterized protein</fullName>
    </submittedName>
</protein>
<feature type="transmembrane region" description="Helical" evidence="1">
    <location>
        <begin position="92"/>
        <end position="114"/>
    </location>
</feature>
<dbReference type="OrthoDB" id="1046782at2759"/>
<keyword evidence="3" id="KW-1185">Reference proteome</keyword>
<evidence type="ECO:0000256" key="1">
    <source>
        <dbReference type="SAM" id="Phobius"/>
    </source>
</evidence>
<keyword evidence="1" id="KW-0472">Membrane</keyword>
<accession>A0A9P4GVE5</accession>
<evidence type="ECO:0000313" key="2">
    <source>
        <dbReference type="EMBL" id="KAF2022481.1"/>
    </source>
</evidence>
<dbReference type="Gene3D" id="1.20.58.340">
    <property type="entry name" value="Magnesium transport protein CorA, transmembrane region"/>
    <property type="match status" value="1"/>
</dbReference>